<evidence type="ECO:0000256" key="8">
    <source>
        <dbReference type="PIRSR" id="PIRSR601834-1"/>
    </source>
</evidence>
<keyword evidence="7 9" id="KW-0472">Membrane</keyword>
<evidence type="ECO:0000256" key="4">
    <source>
        <dbReference type="ARBA" id="ARBA00022630"/>
    </source>
</evidence>
<feature type="domain" description="FAD-binding FR-type" evidence="10">
    <location>
        <begin position="85"/>
        <end position="195"/>
    </location>
</feature>
<dbReference type="STRING" id="42251.A0A2T6ZBT6"/>
<accession>A0A2T6ZBT6</accession>
<evidence type="ECO:0000313" key="11">
    <source>
        <dbReference type="EMBL" id="PUU72929.1"/>
    </source>
</evidence>
<dbReference type="SUPFAM" id="SSF52343">
    <property type="entry name" value="Ferredoxin reductase-like, C-terminal NADP-linked domain"/>
    <property type="match status" value="1"/>
</dbReference>
<dbReference type="EMBL" id="NESQ01000440">
    <property type="protein sequence ID" value="PUU72929.1"/>
    <property type="molecule type" value="Genomic_DNA"/>
</dbReference>
<comment type="caution">
    <text evidence="11">The sequence shown here is derived from an EMBL/GenBank/DDBJ whole genome shotgun (WGS) entry which is preliminary data.</text>
</comment>
<dbReference type="Proteomes" id="UP000244722">
    <property type="component" value="Unassembled WGS sequence"/>
</dbReference>
<dbReference type="PANTHER" id="PTHR19370">
    <property type="entry name" value="NADH-CYTOCHROME B5 REDUCTASE"/>
    <property type="match status" value="1"/>
</dbReference>
<dbReference type="InterPro" id="IPR017927">
    <property type="entry name" value="FAD-bd_FR_type"/>
</dbReference>
<keyword evidence="12" id="KW-1185">Reference proteome</keyword>
<dbReference type="PROSITE" id="PS51384">
    <property type="entry name" value="FAD_FR"/>
    <property type="match status" value="1"/>
</dbReference>
<proteinExistence type="inferred from homology"/>
<dbReference type="GO" id="GO:0016491">
    <property type="term" value="F:oxidoreductase activity"/>
    <property type="evidence" value="ECO:0007669"/>
    <property type="project" value="UniProtKB-KW"/>
</dbReference>
<keyword evidence="6" id="KW-0560">Oxidoreductase</keyword>
<reference evidence="11 12" key="1">
    <citation type="submission" date="2017-04" db="EMBL/GenBank/DDBJ databases">
        <title>Draft genome sequence of Tuber borchii Vittad., a whitish edible truffle.</title>
        <authorList>
            <consortium name="DOE Joint Genome Institute"/>
            <person name="Murat C."/>
            <person name="Kuo A."/>
            <person name="Barry K.W."/>
            <person name="Clum A."/>
            <person name="Dockter R.B."/>
            <person name="Fauchery L."/>
            <person name="Iotti M."/>
            <person name="Kohler A."/>
            <person name="Labutti K."/>
            <person name="Lindquist E.A."/>
            <person name="Lipzen A."/>
            <person name="Ohm R.A."/>
            <person name="Wang M."/>
            <person name="Grigoriev I.V."/>
            <person name="Zambonelli A."/>
            <person name="Martin F.M."/>
        </authorList>
    </citation>
    <scope>NUCLEOTIDE SEQUENCE [LARGE SCALE GENOMIC DNA]</scope>
    <source>
        <strain evidence="11 12">Tbo3840</strain>
    </source>
</reference>
<protein>
    <recommendedName>
        <fullName evidence="10">FAD-binding FR-type domain-containing protein</fullName>
    </recommendedName>
</protein>
<dbReference type="GO" id="GO:0016020">
    <property type="term" value="C:membrane"/>
    <property type="evidence" value="ECO:0007669"/>
    <property type="project" value="UniProtKB-SubCell"/>
</dbReference>
<dbReference type="CDD" id="cd06183">
    <property type="entry name" value="cyt_b5_reduct_like"/>
    <property type="match status" value="1"/>
</dbReference>
<comment type="similarity">
    <text evidence="3">Belongs to the flavoprotein pyridine nucleotide cytochrome reductase family.</text>
</comment>
<keyword evidence="9" id="KW-1133">Transmembrane helix</keyword>
<dbReference type="Gene3D" id="3.40.50.80">
    <property type="entry name" value="Nucleotide-binding domain of ferredoxin-NADP reductase (FNR) module"/>
    <property type="match status" value="1"/>
</dbReference>
<keyword evidence="9" id="KW-0812">Transmembrane</keyword>
<feature type="binding site" evidence="8">
    <location>
        <position position="161"/>
    </location>
    <ligand>
        <name>FAD</name>
        <dbReference type="ChEBI" id="CHEBI:57692"/>
    </ligand>
</feature>
<evidence type="ECO:0000313" key="12">
    <source>
        <dbReference type="Proteomes" id="UP000244722"/>
    </source>
</evidence>
<comment type="cofactor">
    <cofactor evidence="1 8">
        <name>FAD</name>
        <dbReference type="ChEBI" id="CHEBI:57692"/>
    </cofactor>
</comment>
<gene>
    <name evidence="11" type="ORF">B9Z19DRAFT_1166096</name>
</gene>
<dbReference type="InterPro" id="IPR008333">
    <property type="entry name" value="Cbr1-like_FAD-bd_dom"/>
</dbReference>
<evidence type="ECO:0000256" key="9">
    <source>
        <dbReference type="SAM" id="Phobius"/>
    </source>
</evidence>
<evidence type="ECO:0000256" key="5">
    <source>
        <dbReference type="ARBA" id="ARBA00022827"/>
    </source>
</evidence>
<dbReference type="InterPro" id="IPR039261">
    <property type="entry name" value="FNR_nucleotide-bd"/>
</dbReference>
<keyword evidence="5 8" id="KW-0274">FAD</keyword>
<organism evidence="11 12">
    <name type="scientific">Tuber borchii</name>
    <name type="common">White truffle</name>
    <dbReference type="NCBI Taxonomy" id="42251"/>
    <lineage>
        <taxon>Eukaryota</taxon>
        <taxon>Fungi</taxon>
        <taxon>Dikarya</taxon>
        <taxon>Ascomycota</taxon>
        <taxon>Pezizomycotina</taxon>
        <taxon>Pezizomycetes</taxon>
        <taxon>Pezizales</taxon>
        <taxon>Tuberaceae</taxon>
        <taxon>Tuber</taxon>
    </lineage>
</organism>
<evidence type="ECO:0000259" key="10">
    <source>
        <dbReference type="PROSITE" id="PS51384"/>
    </source>
</evidence>
<feature type="binding site" evidence="8">
    <location>
        <position position="141"/>
    </location>
    <ligand>
        <name>FAD</name>
        <dbReference type="ChEBI" id="CHEBI:57692"/>
    </ligand>
</feature>
<evidence type="ECO:0000256" key="3">
    <source>
        <dbReference type="ARBA" id="ARBA00006105"/>
    </source>
</evidence>
<sequence length="334" mass="36779">MATFALCTRFLPHLRHPGLYPRTYQFRNVPSINRAQHTHTHTHTPRKPTRLKLPPILSLFVAVSGLIYYAATLHISPQPKTLNPQTFTEYILTSKTPVTTSPPSHTAIFSLRPVHHPSQPLPFSEGILSVQIKQPQLQIARSYTPLPSSTTGEDDGALRFLVKREPGGEMTGYLFSLGVEDRLFLRGPTVEYIFPPAGEVDKTLFIAGGTGIAPALQLAANSLAPETEILWAVRRRAETEGVMADEVERLVRKIKGKVSVRVFVDAEGGIRIQDVERGIEGGKVAVVVSGPEGFIKWVAGEKVWRGGREEQGKLGGIIRKVLERSGGEVTVFKL</sequence>
<dbReference type="Pfam" id="PF00970">
    <property type="entry name" value="FAD_binding_6"/>
    <property type="match status" value="1"/>
</dbReference>
<comment type="subcellular location">
    <subcellularLocation>
        <location evidence="2">Membrane</location>
    </subcellularLocation>
</comment>
<evidence type="ECO:0000256" key="6">
    <source>
        <dbReference type="ARBA" id="ARBA00023002"/>
    </source>
</evidence>
<dbReference type="GO" id="GO:0005739">
    <property type="term" value="C:mitochondrion"/>
    <property type="evidence" value="ECO:0007669"/>
    <property type="project" value="TreeGrafter"/>
</dbReference>
<dbReference type="InterPro" id="IPR017938">
    <property type="entry name" value="Riboflavin_synthase-like_b-brl"/>
</dbReference>
<keyword evidence="4 8" id="KW-0285">Flavoprotein</keyword>
<evidence type="ECO:0000256" key="7">
    <source>
        <dbReference type="ARBA" id="ARBA00023136"/>
    </source>
</evidence>
<dbReference type="AlphaFoldDB" id="A0A2T6ZBT6"/>
<feature type="binding site" evidence="8">
    <location>
        <position position="163"/>
    </location>
    <ligand>
        <name>FAD</name>
        <dbReference type="ChEBI" id="CHEBI:57692"/>
    </ligand>
</feature>
<evidence type="ECO:0000256" key="2">
    <source>
        <dbReference type="ARBA" id="ARBA00004370"/>
    </source>
</evidence>
<dbReference type="Gene3D" id="2.40.30.10">
    <property type="entry name" value="Translation factors"/>
    <property type="match status" value="1"/>
</dbReference>
<dbReference type="OrthoDB" id="432685at2759"/>
<feature type="transmembrane region" description="Helical" evidence="9">
    <location>
        <begin position="56"/>
        <end position="75"/>
    </location>
</feature>
<dbReference type="InterPro" id="IPR001834">
    <property type="entry name" value="CBR-like"/>
</dbReference>
<feature type="binding site" evidence="8">
    <location>
        <position position="170"/>
    </location>
    <ligand>
        <name>FAD</name>
        <dbReference type="ChEBI" id="CHEBI:57692"/>
    </ligand>
</feature>
<feature type="binding site" evidence="8">
    <location>
        <position position="143"/>
    </location>
    <ligand>
        <name>FAD</name>
        <dbReference type="ChEBI" id="CHEBI:57692"/>
    </ligand>
</feature>
<evidence type="ECO:0000256" key="1">
    <source>
        <dbReference type="ARBA" id="ARBA00001974"/>
    </source>
</evidence>
<dbReference type="PANTHER" id="PTHR19370:SF189">
    <property type="entry name" value="CYTOCHROME C MITOCHONDRIAL IMPORT FACTOR CYC2"/>
    <property type="match status" value="1"/>
</dbReference>
<name>A0A2T6ZBT6_TUBBO</name>
<dbReference type="SUPFAM" id="SSF63380">
    <property type="entry name" value="Riboflavin synthase domain-like"/>
    <property type="match status" value="1"/>
</dbReference>